<evidence type="ECO:0000256" key="2">
    <source>
        <dbReference type="SAM" id="Phobius"/>
    </source>
</evidence>
<evidence type="ECO:0000256" key="1">
    <source>
        <dbReference type="SAM" id="MobiDB-lite"/>
    </source>
</evidence>
<comment type="caution">
    <text evidence="3">The sequence shown here is derived from an EMBL/GenBank/DDBJ whole genome shotgun (WGS) entry which is preliminary data.</text>
</comment>
<feature type="compositionally biased region" description="Basic and acidic residues" evidence="1">
    <location>
        <begin position="146"/>
        <end position="165"/>
    </location>
</feature>
<feature type="region of interest" description="Disordered" evidence="1">
    <location>
        <begin position="290"/>
        <end position="317"/>
    </location>
</feature>
<organism evidence="3 4">
    <name type="scientific">Paraglomus brasilianum</name>
    <dbReference type="NCBI Taxonomy" id="144538"/>
    <lineage>
        <taxon>Eukaryota</taxon>
        <taxon>Fungi</taxon>
        <taxon>Fungi incertae sedis</taxon>
        <taxon>Mucoromycota</taxon>
        <taxon>Glomeromycotina</taxon>
        <taxon>Glomeromycetes</taxon>
        <taxon>Paraglomerales</taxon>
        <taxon>Paraglomeraceae</taxon>
        <taxon>Paraglomus</taxon>
    </lineage>
</organism>
<reference evidence="3" key="1">
    <citation type="submission" date="2021-06" db="EMBL/GenBank/DDBJ databases">
        <authorList>
            <person name="Kallberg Y."/>
            <person name="Tangrot J."/>
            <person name="Rosling A."/>
        </authorList>
    </citation>
    <scope>NUCLEOTIDE SEQUENCE</scope>
    <source>
        <strain evidence="3">BR232B</strain>
    </source>
</reference>
<accession>A0A9N9A5C1</accession>
<proteinExistence type="predicted"/>
<gene>
    <name evidence="3" type="ORF">PBRASI_LOCUS3476</name>
</gene>
<feature type="region of interest" description="Disordered" evidence="1">
    <location>
        <begin position="146"/>
        <end position="196"/>
    </location>
</feature>
<evidence type="ECO:0000313" key="3">
    <source>
        <dbReference type="EMBL" id="CAG8518161.1"/>
    </source>
</evidence>
<dbReference type="Proteomes" id="UP000789739">
    <property type="component" value="Unassembled WGS sequence"/>
</dbReference>
<name>A0A9N9A5C1_9GLOM</name>
<feature type="transmembrane region" description="Helical" evidence="2">
    <location>
        <begin position="32"/>
        <end position="53"/>
    </location>
</feature>
<keyword evidence="2" id="KW-1133">Transmembrane helix</keyword>
<sequence>MIKVWNNNCNKSTNDSESQKRPISKIALEDGVFHLALIFLIHTITLVMILVLPNPTLKFFNSDPGMILTSVLFLRLVVLGEPSGFPSFRTSVMSTTSTEPALPEPYTIQSAVFIRPVSLARATIVEPVLPTRTSMLLSFDSGAEIENKHEERSNEEWTINVDDHVGAGSIDPVNKIKDEGPKDSSSEQEDRKGEDDDVLIDAGEIGSDSEGTNADASEKIFGEDSESLEPTSTNISQAILIRRDTVKTISRNSMSGRKYNPTLVVHMNTDDSHKIKRSLTLPNLMRNNSSRRRLSVTRQRSENRGESGNRVKRVKSLPKIGKKTIVRDFDITGNNSD</sequence>
<feature type="compositionally biased region" description="Basic and acidic residues" evidence="1">
    <location>
        <begin position="299"/>
        <end position="309"/>
    </location>
</feature>
<keyword evidence="4" id="KW-1185">Reference proteome</keyword>
<dbReference type="AlphaFoldDB" id="A0A9N9A5C1"/>
<keyword evidence="2" id="KW-0812">Transmembrane</keyword>
<dbReference type="EMBL" id="CAJVPI010000315">
    <property type="protein sequence ID" value="CAG8518161.1"/>
    <property type="molecule type" value="Genomic_DNA"/>
</dbReference>
<keyword evidence="2" id="KW-0472">Membrane</keyword>
<evidence type="ECO:0000313" key="4">
    <source>
        <dbReference type="Proteomes" id="UP000789739"/>
    </source>
</evidence>
<protein>
    <submittedName>
        <fullName evidence="3">5929_t:CDS:1</fullName>
    </submittedName>
</protein>
<feature type="compositionally biased region" description="Basic and acidic residues" evidence="1">
    <location>
        <begin position="174"/>
        <end position="194"/>
    </location>
</feature>